<evidence type="ECO:0000313" key="1">
    <source>
        <dbReference type="EMBL" id="KDD66589.1"/>
    </source>
</evidence>
<dbReference type="Proteomes" id="UP000026739">
    <property type="component" value="Unassembled WGS sequence"/>
</dbReference>
<dbReference type="AlphaFoldDB" id="A0A059KXX1"/>
<comment type="caution">
    <text evidence="1">The sequence shown here is derived from an EMBL/GenBank/DDBJ whole genome shotgun (WGS) entry which is preliminary data.</text>
</comment>
<dbReference type="EMBL" id="AZQQ01000096">
    <property type="protein sequence ID" value="KDD66589.1"/>
    <property type="molecule type" value="Genomic_DNA"/>
</dbReference>
<organism evidence="1 2">
    <name type="scientific">Pseudomonas mandelii PD30</name>
    <dbReference type="NCBI Taxonomy" id="1419583"/>
    <lineage>
        <taxon>Bacteria</taxon>
        <taxon>Pseudomonadati</taxon>
        <taxon>Pseudomonadota</taxon>
        <taxon>Gammaproteobacteria</taxon>
        <taxon>Pseudomonadales</taxon>
        <taxon>Pseudomonadaceae</taxon>
        <taxon>Pseudomonas</taxon>
    </lineage>
</organism>
<gene>
    <name evidence="1" type="ORF">V466_22380</name>
</gene>
<name>A0A059KXX1_9PSED</name>
<dbReference type="RefSeq" id="WP_156363944.1">
    <property type="nucleotide sequence ID" value="NZ_AZQQ01000096.1"/>
</dbReference>
<reference evidence="1 2" key="1">
    <citation type="submission" date="2013-12" db="EMBL/GenBank/DDBJ databases">
        <authorList>
            <person name="Formusa P.A."/>
            <person name="Habash M."/>
            <person name="Lee H."/>
            <person name="Trevors J.T."/>
        </authorList>
    </citation>
    <scope>NUCLEOTIDE SEQUENCE [LARGE SCALE GENOMIC DNA]</scope>
    <source>
        <strain evidence="1 2">PD30</strain>
    </source>
</reference>
<proteinExistence type="predicted"/>
<accession>A0A059KXX1</accession>
<protein>
    <submittedName>
        <fullName evidence="1">Uncharacterized protein</fullName>
    </submittedName>
</protein>
<sequence length="46" mass="5232">MQHIKFNSSLLIEDLMKQANNPIDTVIGHPGIQCLCFELYANRSDL</sequence>
<evidence type="ECO:0000313" key="2">
    <source>
        <dbReference type="Proteomes" id="UP000026739"/>
    </source>
</evidence>